<evidence type="ECO:0008006" key="3">
    <source>
        <dbReference type="Google" id="ProtNLM"/>
    </source>
</evidence>
<proteinExistence type="predicted"/>
<evidence type="ECO:0000313" key="1">
    <source>
        <dbReference type="EMBL" id="KJF42193.1"/>
    </source>
</evidence>
<dbReference type="InterPro" id="IPR027417">
    <property type="entry name" value="P-loop_NTPase"/>
</dbReference>
<comment type="caution">
    <text evidence="1">The sequence shown here is derived from an EMBL/GenBank/DDBJ whole genome shotgun (WGS) entry which is preliminary data.</text>
</comment>
<evidence type="ECO:0000313" key="2">
    <source>
        <dbReference type="Proteomes" id="UP000032544"/>
    </source>
</evidence>
<protein>
    <recommendedName>
        <fullName evidence="3">Cytidylate kinase</fullName>
    </recommendedName>
</protein>
<accession>A0A0D8J8V2</accession>
<reference evidence="1 2" key="1">
    <citation type="submission" date="2014-09" db="EMBL/GenBank/DDBJ databases">
        <title>Draft Genome Sequence of Draconibacterium sp. JN14CK-3.</title>
        <authorList>
            <person name="Dong C."/>
            <person name="Lai Q."/>
            <person name="Shao Z."/>
        </authorList>
    </citation>
    <scope>NUCLEOTIDE SEQUENCE [LARGE SCALE GENOMIC DNA]</scope>
    <source>
        <strain evidence="1 2">JN14CK-3</strain>
    </source>
</reference>
<dbReference type="EMBL" id="JRHC01000006">
    <property type="protein sequence ID" value="KJF42193.1"/>
    <property type="molecule type" value="Genomic_DNA"/>
</dbReference>
<sequence length="240" mass="27647">MGNSLMNYLNSRLKEAKAREYGNMHEAGPVITISREVGCNGLVLARLVAERLNKNLAKGSWNVLSKEIFYESAKELDLDPEMVRQTFKKTDRYVFEEILKAFRDKRYKSEERIIKTVKEVVRTLAIDGHCIIVGRASHIIASDIKNALHIRLTAPLGYRINTIMTNNKLNRNEAIAFIEKVEKERATFRKALKENNLHEDVFDITINRGSFTNEQAVDLIEFAVEKKGILHEFSPRIEFH</sequence>
<gene>
    <name evidence="1" type="ORF">LH29_20550</name>
</gene>
<dbReference type="AlphaFoldDB" id="A0A0D8J8V2"/>
<dbReference type="Gene3D" id="3.40.50.300">
    <property type="entry name" value="P-loop containing nucleotide triphosphate hydrolases"/>
    <property type="match status" value="1"/>
</dbReference>
<dbReference type="STRING" id="1544798.LH29_20550"/>
<name>A0A0D8J8V2_9BACT</name>
<dbReference type="Proteomes" id="UP000032544">
    <property type="component" value="Unassembled WGS sequence"/>
</dbReference>
<keyword evidence="2" id="KW-1185">Reference proteome</keyword>
<organism evidence="1 2">
    <name type="scientific">Draconibacterium sediminis</name>
    <dbReference type="NCBI Taxonomy" id="1544798"/>
    <lineage>
        <taxon>Bacteria</taxon>
        <taxon>Pseudomonadati</taxon>
        <taxon>Bacteroidota</taxon>
        <taxon>Bacteroidia</taxon>
        <taxon>Marinilabiliales</taxon>
        <taxon>Prolixibacteraceae</taxon>
        <taxon>Draconibacterium</taxon>
    </lineage>
</organism>
<dbReference type="OrthoDB" id="87655at2"/>
<dbReference type="RefSeq" id="WP_045032969.1">
    <property type="nucleotide sequence ID" value="NZ_JRHC01000006.1"/>
</dbReference>
<dbReference type="Pfam" id="PF13189">
    <property type="entry name" value="Cytidylate_kin2"/>
    <property type="match status" value="1"/>
</dbReference>